<dbReference type="CDD" id="cd16429">
    <property type="entry name" value="VirB10"/>
    <property type="match status" value="1"/>
</dbReference>
<keyword evidence="4" id="KW-1133">Transmembrane helix</keyword>
<evidence type="ECO:0000256" key="7">
    <source>
        <dbReference type="SAM" id="SignalP"/>
    </source>
</evidence>
<dbReference type="EMBL" id="NXLS01000001">
    <property type="protein sequence ID" value="RDU64569.1"/>
    <property type="molecule type" value="Genomic_DNA"/>
</dbReference>
<evidence type="ECO:0000256" key="1">
    <source>
        <dbReference type="ARBA" id="ARBA00004167"/>
    </source>
</evidence>
<dbReference type="GeneID" id="82535037"/>
<feature type="signal peptide" evidence="7">
    <location>
        <begin position="1"/>
        <end position="18"/>
    </location>
</feature>
<keyword evidence="9" id="KW-1185">Reference proteome</keyword>
<keyword evidence="7" id="KW-0732">Signal</keyword>
<accession>A0A3D8IH69</accession>
<evidence type="ECO:0008006" key="10">
    <source>
        <dbReference type="Google" id="ProtNLM"/>
    </source>
</evidence>
<reference evidence="8 9" key="1">
    <citation type="submission" date="2018-04" db="EMBL/GenBank/DDBJ databases">
        <title>Novel Campyloabacter and Helicobacter Species and Strains.</title>
        <authorList>
            <person name="Mannion A.J."/>
            <person name="Shen Z."/>
            <person name="Fox J.G."/>
        </authorList>
    </citation>
    <scope>NUCLEOTIDE SEQUENCE [LARGE SCALE GENOMIC DNA]</scope>
    <source>
        <strain evidence="8 9">MIT 99-5101</strain>
    </source>
</reference>
<evidence type="ECO:0000313" key="8">
    <source>
        <dbReference type="EMBL" id="RDU64569.1"/>
    </source>
</evidence>
<organism evidence="8 9">
    <name type="scientific">Helicobacter ganmani</name>
    <dbReference type="NCBI Taxonomy" id="60246"/>
    <lineage>
        <taxon>Bacteria</taxon>
        <taxon>Pseudomonadati</taxon>
        <taxon>Campylobacterota</taxon>
        <taxon>Epsilonproteobacteria</taxon>
        <taxon>Campylobacterales</taxon>
        <taxon>Helicobacteraceae</taxon>
        <taxon>Helicobacter</taxon>
    </lineage>
</organism>
<keyword evidence="6" id="KW-0175">Coiled coil</keyword>
<evidence type="ECO:0000256" key="4">
    <source>
        <dbReference type="ARBA" id="ARBA00022989"/>
    </source>
</evidence>
<protein>
    <recommendedName>
        <fullName evidence="10">TrbI/VirB10 family protein</fullName>
    </recommendedName>
</protein>
<evidence type="ECO:0000256" key="3">
    <source>
        <dbReference type="ARBA" id="ARBA00022692"/>
    </source>
</evidence>
<evidence type="ECO:0000256" key="2">
    <source>
        <dbReference type="ARBA" id="ARBA00010265"/>
    </source>
</evidence>
<sequence length="370" mass="42128">MKKLPLIALTLSPFLVLANPSENILKEQKAIHQQSLDYLFDSKFPLDDYTYRKKPNPNQVVQIEKNNEIKNSESTIDKEEELRKKEEEFERKITETQKKVETKKRELEQSAPKKKVNLTPQQRMDNLLRDSILAERGSQEIYFSQGANPYGVDSFSNQENIDNATNEHKLFRMVRAGRLIPATLTTAISSDLAGIVSAQIEEDIYATMGRAVMIPRGSKAIGYYQSSSEITGHARLQIEWREIITPQGVNILLTNAKTSDSMGRSGAEGDLNSRMWQRFGIPYTLSTLTNVLLLSIATRDNNSNSNQYSDSIYNQTQTDLSAIVQEILAQQKSIKPVIEIKAGSRIFIVPTHHIWFPKPKKNEIMTQYFK</sequence>
<evidence type="ECO:0000256" key="6">
    <source>
        <dbReference type="SAM" id="Coils"/>
    </source>
</evidence>
<dbReference type="InterPro" id="IPR042217">
    <property type="entry name" value="T4SS_VirB10/TrbI"/>
</dbReference>
<gene>
    <name evidence="8" type="ORF">CQA43_01880</name>
</gene>
<dbReference type="RefSeq" id="WP_115550904.1">
    <property type="nucleotide sequence ID" value="NZ_CAPHNE010000102.1"/>
</dbReference>
<dbReference type="Gene3D" id="2.40.128.260">
    <property type="entry name" value="Type IV secretion system, VirB10/TraB/TrbI"/>
    <property type="match status" value="1"/>
</dbReference>
<dbReference type="OrthoDB" id="5362754at2"/>
<feature type="chain" id="PRO_5017777291" description="TrbI/VirB10 family protein" evidence="7">
    <location>
        <begin position="19"/>
        <end position="370"/>
    </location>
</feature>
<dbReference type="InterPro" id="IPR048018">
    <property type="entry name" value="T4SS_ComB10-like"/>
</dbReference>
<dbReference type="NCBIfam" id="NF038092">
    <property type="entry name" value="T4SS_ComB10"/>
    <property type="match status" value="1"/>
</dbReference>
<dbReference type="GO" id="GO:0016020">
    <property type="term" value="C:membrane"/>
    <property type="evidence" value="ECO:0007669"/>
    <property type="project" value="UniProtKB-SubCell"/>
</dbReference>
<evidence type="ECO:0000313" key="9">
    <source>
        <dbReference type="Proteomes" id="UP000256650"/>
    </source>
</evidence>
<keyword evidence="3" id="KW-0812">Transmembrane</keyword>
<proteinExistence type="inferred from homology"/>
<keyword evidence="5" id="KW-0472">Membrane</keyword>
<comment type="caution">
    <text evidence="8">The sequence shown here is derived from an EMBL/GenBank/DDBJ whole genome shotgun (WGS) entry which is preliminary data.</text>
</comment>
<dbReference type="Proteomes" id="UP000256650">
    <property type="component" value="Unassembled WGS sequence"/>
</dbReference>
<comment type="subcellular location">
    <subcellularLocation>
        <location evidence="1">Membrane</location>
        <topology evidence="1">Single-pass membrane protein</topology>
    </subcellularLocation>
</comment>
<evidence type="ECO:0000256" key="5">
    <source>
        <dbReference type="ARBA" id="ARBA00023136"/>
    </source>
</evidence>
<comment type="similarity">
    <text evidence="2">Belongs to the TrbI/VirB10 family.</text>
</comment>
<dbReference type="AlphaFoldDB" id="A0A3D8IH69"/>
<dbReference type="InterPro" id="IPR005498">
    <property type="entry name" value="T4SS_VirB10/TraB/TrbI"/>
</dbReference>
<dbReference type="Pfam" id="PF03743">
    <property type="entry name" value="TrbI"/>
    <property type="match status" value="1"/>
</dbReference>
<feature type="coiled-coil region" evidence="6">
    <location>
        <begin position="79"/>
        <end position="106"/>
    </location>
</feature>
<name>A0A3D8IH69_9HELI</name>